<comment type="similarity">
    <text evidence="1">Belongs to the cytochrome P450 family.</text>
</comment>
<keyword evidence="4" id="KW-0560">Oxidoreductase</keyword>
<dbReference type="Proteomes" id="UP001280121">
    <property type="component" value="Unassembled WGS sequence"/>
</dbReference>
<evidence type="ECO:0000256" key="6">
    <source>
        <dbReference type="SAM" id="Phobius"/>
    </source>
</evidence>
<dbReference type="GO" id="GO:0005506">
    <property type="term" value="F:iron ion binding"/>
    <property type="evidence" value="ECO:0007669"/>
    <property type="project" value="InterPro"/>
</dbReference>
<keyword evidence="6" id="KW-0472">Membrane</keyword>
<evidence type="ECO:0000256" key="5">
    <source>
        <dbReference type="ARBA" id="ARBA00023004"/>
    </source>
</evidence>
<protein>
    <recommendedName>
        <fullName evidence="9">Cytochrome P450</fullName>
    </recommendedName>
</protein>
<evidence type="ECO:0000256" key="2">
    <source>
        <dbReference type="ARBA" id="ARBA00022617"/>
    </source>
</evidence>
<evidence type="ECO:0008006" key="9">
    <source>
        <dbReference type="Google" id="ProtNLM"/>
    </source>
</evidence>
<evidence type="ECO:0000256" key="4">
    <source>
        <dbReference type="ARBA" id="ARBA00023002"/>
    </source>
</evidence>
<organism evidence="7 8">
    <name type="scientific">Dipteronia dyeriana</name>
    <dbReference type="NCBI Taxonomy" id="168575"/>
    <lineage>
        <taxon>Eukaryota</taxon>
        <taxon>Viridiplantae</taxon>
        <taxon>Streptophyta</taxon>
        <taxon>Embryophyta</taxon>
        <taxon>Tracheophyta</taxon>
        <taxon>Spermatophyta</taxon>
        <taxon>Magnoliopsida</taxon>
        <taxon>eudicotyledons</taxon>
        <taxon>Gunneridae</taxon>
        <taxon>Pentapetalae</taxon>
        <taxon>rosids</taxon>
        <taxon>malvids</taxon>
        <taxon>Sapindales</taxon>
        <taxon>Sapindaceae</taxon>
        <taxon>Hippocastanoideae</taxon>
        <taxon>Acereae</taxon>
        <taxon>Dipteronia</taxon>
    </lineage>
</organism>
<keyword evidence="2" id="KW-0349">Heme</keyword>
<proteinExistence type="inferred from homology"/>
<reference evidence="7" key="1">
    <citation type="journal article" date="2023" name="Plant J.">
        <title>Genome sequences and population genomics provide insights into the demographic history, inbreeding, and mutation load of two 'living fossil' tree species of Dipteronia.</title>
        <authorList>
            <person name="Feng Y."/>
            <person name="Comes H.P."/>
            <person name="Chen J."/>
            <person name="Zhu S."/>
            <person name="Lu R."/>
            <person name="Zhang X."/>
            <person name="Li P."/>
            <person name="Qiu J."/>
            <person name="Olsen K.M."/>
            <person name="Qiu Y."/>
        </authorList>
    </citation>
    <scope>NUCLEOTIDE SEQUENCE</scope>
    <source>
        <strain evidence="7">KIB01</strain>
    </source>
</reference>
<evidence type="ECO:0000256" key="1">
    <source>
        <dbReference type="ARBA" id="ARBA00010617"/>
    </source>
</evidence>
<dbReference type="Gene3D" id="1.10.630.10">
    <property type="entry name" value="Cytochrome P450"/>
    <property type="match status" value="1"/>
</dbReference>
<keyword evidence="8" id="KW-1185">Reference proteome</keyword>
<dbReference type="GO" id="GO:0016705">
    <property type="term" value="F:oxidoreductase activity, acting on paired donors, with incorporation or reduction of molecular oxygen"/>
    <property type="evidence" value="ECO:0007669"/>
    <property type="project" value="InterPro"/>
</dbReference>
<dbReference type="InterPro" id="IPR036396">
    <property type="entry name" value="Cyt_P450_sf"/>
</dbReference>
<dbReference type="GO" id="GO:0020037">
    <property type="term" value="F:heme binding"/>
    <property type="evidence" value="ECO:0007669"/>
    <property type="project" value="InterPro"/>
</dbReference>
<keyword evidence="6" id="KW-1133">Transmembrane helix</keyword>
<sequence length="218" mass="24772">MVLKIVKRSKSNEEKSLNLPPGPWKFPIIGNLHQLTRSIVHRQLSDLSKTYGPLMHLQLGELSNVVVSSAKFAEQVKTHDVIFASRPVLLSTKILDYDSTSISFSPYGSYWRQLRKICVQELLTMKRVQSVRSIREEEVSSLIASISSKAGSPVNLTEIFRLLIYGITSRAALRKKEKTLQCSFLLSWKRCRCRLVLILQIFILLLSYFNGSLESSLS</sequence>
<accession>A0AAD9TR51</accession>
<evidence type="ECO:0000256" key="3">
    <source>
        <dbReference type="ARBA" id="ARBA00022723"/>
    </source>
</evidence>
<dbReference type="PANTHER" id="PTHR47955">
    <property type="entry name" value="CYTOCHROME P450 FAMILY 71 PROTEIN"/>
    <property type="match status" value="1"/>
</dbReference>
<gene>
    <name evidence="7" type="ORF">Ddye_028035</name>
</gene>
<dbReference type="InterPro" id="IPR001128">
    <property type="entry name" value="Cyt_P450"/>
</dbReference>
<comment type="caution">
    <text evidence="7">The sequence shown here is derived from an EMBL/GenBank/DDBJ whole genome shotgun (WGS) entry which is preliminary data.</text>
</comment>
<dbReference type="PANTHER" id="PTHR47955:SF8">
    <property type="entry name" value="CYTOCHROME P450 71D11-LIKE"/>
    <property type="match status" value="1"/>
</dbReference>
<feature type="transmembrane region" description="Helical" evidence="6">
    <location>
        <begin position="195"/>
        <end position="213"/>
    </location>
</feature>
<keyword evidence="3" id="KW-0479">Metal-binding</keyword>
<dbReference type="EMBL" id="JANJYI010000008">
    <property type="protein sequence ID" value="KAK2640240.1"/>
    <property type="molecule type" value="Genomic_DNA"/>
</dbReference>
<dbReference type="SUPFAM" id="SSF48264">
    <property type="entry name" value="Cytochrome P450"/>
    <property type="match status" value="1"/>
</dbReference>
<name>A0AAD9TR51_9ROSI</name>
<dbReference type="AlphaFoldDB" id="A0AAD9TR51"/>
<dbReference type="Pfam" id="PF00067">
    <property type="entry name" value="p450"/>
    <property type="match status" value="1"/>
</dbReference>
<keyword evidence="6" id="KW-0812">Transmembrane</keyword>
<evidence type="ECO:0000313" key="7">
    <source>
        <dbReference type="EMBL" id="KAK2640240.1"/>
    </source>
</evidence>
<keyword evidence="5" id="KW-0408">Iron</keyword>
<dbReference type="GO" id="GO:0004497">
    <property type="term" value="F:monooxygenase activity"/>
    <property type="evidence" value="ECO:0007669"/>
    <property type="project" value="InterPro"/>
</dbReference>
<evidence type="ECO:0000313" key="8">
    <source>
        <dbReference type="Proteomes" id="UP001280121"/>
    </source>
</evidence>